<evidence type="ECO:0000313" key="5">
    <source>
        <dbReference type="EMBL" id="PFH61081.1"/>
    </source>
</evidence>
<dbReference type="STRING" id="268505.A0A2A9PJ65"/>
<dbReference type="Gene3D" id="3.40.50.720">
    <property type="entry name" value="NAD(P)-binding Rossmann-like Domain"/>
    <property type="match status" value="1"/>
</dbReference>
<gene>
    <name evidence="5" type="ORF">XA68_18289</name>
</gene>
<dbReference type="EMBL" id="LAZP02000091">
    <property type="protein sequence ID" value="PFH61081.1"/>
    <property type="molecule type" value="Genomic_DNA"/>
</dbReference>
<keyword evidence="2" id="KW-0560">Oxidoreductase</keyword>
<dbReference type="SUPFAM" id="SSF55347">
    <property type="entry name" value="Glyceraldehyde-3-phosphate dehydrogenase-like, C-terminal domain"/>
    <property type="match status" value="1"/>
</dbReference>
<comment type="similarity">
    <text evidence="1">Belongs to the Gfo/Idh/MocA family.</text>
</comment>
<dbReference type="InterPro" id="IPR055170">
    <property type="entry name" value="GFO_IDH_MocA-like_dom"/>
</dbReference>
<dbReference type="AlphaFoldDB" id="A0A2A9PJ65"/>
<comment type="caution">
    <text evidence="5">The sequence shown here is derived from an EMBL/GenBank/DDBJ whole genome shotgun (WGS) entry which is preliminary data.</text>
</comment>
<evidence type="ECO:0008006" key="7">
    <source>
        <dbReference type="Google" id="ProtNLM"/>
    </source>
</evidence>
<evidence type="ECO:0000256" key="2">
    <source>
        <dbReference type="ARBA" id="ARBA00023002"/>
    </source>
</evidence>
<dbReference type="PANTHER" id="PTHR43708:SF5">
    <property type="entry name" value="CONSERVED EXPRESSED OXIDOREDUCTASE (EUROFUNG)-RELATED"/>
    <property type="match status" value="1"/>
</dbReference>
<protein>
    <recommendedName>
        <fullName evidence="7">Gfo/Idh/MocA-like oxidoreductase N-terminal domain-containing protein</fullName>
    </recommendedName>
</protein>
<name>A0A2A9PJ65_OPHUN</name>
<proteinExistence type="inferred from homology"/>
<dbReference type="InterPro" id="IPR036291">
    <property type="entry name" value="NAD(P)-bd_dom_sf"/>
</dbReference>
<dbReference type="GO" id="GO:0000166">
    <property type="term" value="F:nucleotide binding"/>
    <property type="evidence" value="ECO:0007669"/>
    <property type="project" value="InterPro"/>
</dbReference>
<dbReference type="PANTHER" id="PTHR43708">
    <property type="entry name" value="CONSERVED EXPRESSED OXIDOREDUCTASE (EUROFUNG)"/>
    <property type="match status" value="1"/>
</dbReference>
<dbReference type="OrthoDB" id="2129491at2759"/>
<accession>A0A2A9PJ65</accession>
<dbReference type="Pfam" id="PF22725">
    <property type="entry name" value="GFO_IDH_MocA_C3"/>
    <property type="match status" value="1"/>
</dbReference>
<dbReference type="GO" id="GO:0016491">
    <property type="term" value="F:oxidoreductase activity"/>
    <property type="evidence" value="ECO:0007669"/>
    <property type="project" value="UniProtKB-KW"/>
</dbReference>
<keyword evidence="6" id="KW-1185">Reference proteome</keyword>
<dbReference type="SUPFAM" id="SSF51735">
    <property type="entry name" value="NAD(P)-binding Rossmann-fold domains"/>
    <property type="match status" value="1"/>
</dbReference>
<reference evidence="5 6" key="1">
    <citation type="journal article" date="2015" name="BMC Genomics">
        <title>Gene expression during zombie ant biting behavior reflects the complexity underlying fungal parasitic behavioral manipulation.</title>
        <authorList>
            <person name="de Bekker C."/>
            <person name="Ohm R.A."/>
            <person name="Loreto R.G."/>
            <person name="Sebastian A."/>
            <person name="Albert I."/>
            <person name="Merrow M."/>
            <person name="Brachmann A."/>
            <person name="Hughes D.P."/>
        </authorList>
    </citation>
    <scope>NUCLEOTIDE SEQUENCE [LARGE SCALE GENOMIC DNA]</scope>
    <source>
        <strain evidence="5 6">SC16a</strain>
    </source>
</reference>
<feature type="domain" description="Gfo/Idh/MocA-like oxidoreductase N-terminal" evidence="3">
    <location>
        <begin position="5"/>
        <end position="123"/>
    </location>
</feature>
<dbReference type="Pfam" id="PF01408">
    <property type="entry name" value="GFO_IDH_MocA"/>
    <property type="match status" value="1"/>
</dbReference>
<evidence type="ECO:0000256" key="1">
    <source>
        <dbReference type="ARBA" id="ARBA00010928"/>
    </source>
</evidence>
<evidence type="ECO:0000313" key="6">
    <source>
        <dbReference type="Proteomes" id="UP000037136"/>
    </source>
</evidence>
<dbReference type="InterPro" id="IPR051317">
    <property type="entry name" value="Gfo/Idh/MocA_oxidoreduct"/>
</dbReference>
<reference evidence="5 6" key="2">
    <citation type="journal article" date="2017" name="Sci. Rep.">
        <title>Ant-infecting Ophiocordyceps genomes reveal a high diversity of potential behavioral manipulation genes and a possible major role for enterotoxins.</title>
        <authorList>
            <person name="de Bekker C."/>
            <person name="Ohm R.A."/>
            <person name="Evans H.C."/>
            <person name="Brachmann A."/>
            <person name="Hughes D.P."/>
        </authorList>
    </citation>
    <scope>NUCLEOTIDE SEQUENCE [LARGE SCALE GENOMIC DNA]</scope>
    <source>
        <strain evidence="5 6">SC16a</strain>
    </source>
</reference>
<feature type="domain" description="GFO/IDH/MocA-like oxidoreductase" evidence="4">
    <location>
        <begin position="133"/>
        <end position="257"/>
    </location>
</feature>
<organism evidence="5 6">
    <name type="scientific">Ophiocordyceps unilateralis</name>
    <name type="common">Zombie-ant fungus</name>
    <name type="synonym">Torrubia unilateralis</name>
    <dbReference type="NCBI Taxonomy" id="268505"/>
    <lineage>
        <taxon>Eukaryota</taxon>
        <taxon>Fungi</taxon>
        <taxon>Dikarya</taxon>
        <taxon>Ascomycota</taxon>
        <taxon>Pezizomycotina</taxon>
        <taxon>Sordariomycetes</taxon>
        <taxon>Hypocreomycetidae</taxon>
        <taxon>Hypocreales</taxon>
        <taxon>Ophiocordycipitaceae</taxon>
        <taxon>Ophiocordyceps</taxon>
    </lineage>
</organism>
<dbReference type="Gene3D" id="3.30.360.10">
    <property type="entry name" value="Dihydrodipicolinate Reductase, domain 2"/>
    <property type="match status" value="1"/>
</dbReference>
<sequence>MDGIFNVGIIGYGLSAKVFHIPFIAMTPQLRLHAIVQRSPTDDNSAPRDHPDVRHYEGVDGLLADADVHLVVVTTPPDSHFALTKAALEASKHVLTEKPFVPTAAEAAQLMALARDKKRLICVYQNRRWDADFLTVQHLVANKTLGRVVEFNSHFDRYRPVAPTNWKGELDMASGGGAVFDLGSHLVDQVYVLFGMPRAVHGRLLSQRRGSLDVVTPDSMTAELTYADGMLAHVRTSVLSAETSQQRFWIRGERGSFHKLDLDPQEDQLKAGCQPTDSGFGRQDVDKMRLILVDADGIATEAKVPTVEAQTYRGFYAALGRALDSGCEDEMPVKMGEARDVLRILEAIVESATTGKDVVFG</sequence>
<dbReference type="Proteomes" id="UP000037136">
    <property type="component" value="Unassembled WGS sequence"/>
</dbReference>
<evidence type="ECO:0000259" key="4">
    <source>
        <dbReference type="Pfam" id="PF22725"/>
    </source>
</evidence>
<dbReference type="InterPro" id="IPR000683">
    <property type="entry name" value="Gfo/Idh/MocA-like_OxRdtase_N"/>
</dbReference>
<evidence type="ECO:0000259" key="3">
    <source>
        <dbReference type="Pfam" id="PF01408"/>
    </source>
</evidence>